<feature type="transmembrane region" description="Helical" evidence="5">
    <location>
        <begin position="12"/>
        <end position="30"/>
    </location>
</feature>
<feature type="transmembrane region" description="Helical" evidence="5">
    <location>
        <begin position="42"/>
        <end position="61"/>
    </location>
</feature>
<gene>
    <name evidence="7" type="ORF">MNBD_GAMMA05-1091</name>
</gene>
<feature type="transmembrane region" description="Helical" evidence="5">
    <location>
        <begin position="73"/>
        <end position="94"/>
    </location>
</feature>
<evidence type="ECO:0000256" key="5">
    <source>
        <dbReference type="SAM" id="Phobius"/>
    </source>
</evidence>
<feature type="transmembrane region" description="Helical" evidence="5">
    <location>
        <begin position="247"/>
        <end position="268"/>
    </location>
</feature>
<keyword evidence="4 5" id="KW-0472">Membrane</keyword>
<evidence type="ECO:0000259" key="6">
    <source>
        <dbReference type="Pfam" id="PF00892"/>
    </source>
</evidence>
<accession>A0A3B0X6V8</accession>
<sequence length="298" mass="32469">MNSPIKNKNEQMGLMFGFTAVIAFSLTLPATRLAVTYIDPTLVGLGRSLVVALPALLLLFLLKISLPTKRQWLSLLVVMFGVVICFPWLTSLAMQNVSGAQGGIAVSMIPLFTAISGAVLLGQRPSIGFWLMAALGSILVLVYLFLSKSGAIQSSELILFGASIVCAVGYAEGGRLARDIGGIAVISWALVLSIPFTVVPLTYRWINYDFNDLWQIPWQAWAGFLYISIVSQWIAFIFWYRGLAIGGVVRVSQVQLIQPFLTMVFSSVLLGESITLLMMFFAIAVVTTVAIGRRMAAY</sequence>
<feature type="domain" description="EamA" evidence="6">
    <location>
        <begin position="12"/>
        <end position="141"/>
    </location>
</feature>
<dbReference type="PANTHER" id="PTHR32322">
    <property type="entry name" value="INNER MEMBRANE TRANSPORTER"/>
    <property type="match status" value="1"/>
</dbReference>
<evidence type="ECO:0000313" key="7">
    <source>
        <dbReference type="EMBL" id="VAW52486.1"/>
    </source>
</evidence>
<evidence type="ECO:0000256" key="3">
    <source>
        <dbReference type="ARBA" id="ARBA00022989"/>
    </source>
</evidence>
<dbReference type="GO" id="GO:0016020">
    <property type="term" value="C:membrane"/>
    <property type="evidence" value="ECO:0007669"/>
    <property type="project" value="UniProtKB-SubCell"/>
</dbReference>
<proteinExistence type="predicted"/>
<dbReference type="InterPro" id="IPR050638">
    <property type="entry name" value="AA-Vitamin_Transporters"/>
</dbReference>
<dbReference type="InterPro" id="IPR000620">
    <property type="entry name" value="EamA_dom"/>
</dbReference>
<evidence type="ECO:0000256" key="1">
    <source>
        <dbReference type="ARBA" id="ARBA00004141"/>
    </source>
</evidence>
<comment type="subcellular location">
    <subcellularLocation>
        <location evidence="1">Membrane</location>
        <topology evidence="1">Multi-pass membrane protein</topology>
    </subcellularLocation>
</comment>
<feature type="transmembrane region" description="Helical" evidence="5">
    <location>
        <begin position="218"/>
        <end position="240"/>
    </location>
</feature>
<dbReference type="PANTHER" id="PTHR32322:SF2">
    <property type="entry name" value="EAMA DOMAIN-CONTAINING PROTEIN"/>
    <property type="match status" value="1"/>
</dbReference>
<evidence type="ECO:0000256" key="4">
    <source>
        <dbReference type="ARBA" id="ARBA00023136"/>
    </source>
</evidence>
<feature type="transmembrane region" description="Helical" evidence="5">
    <location>
        <begin position="152"/>
        <end position="171"/>
    </location>
</feature>
<keyword evidence="2 5" id="KW-0812">Transmembrane</keyword>
<protein>
    <submittedName>
        <fullName evidence="7">Permease of the drug/metabolite transporter (DMT) superfamily</fullName>
    </submittedName>
</protein>
<name>A0A3B0X6V8_9ZZZZ</name>
<dbReference type="AlphaFoldDB" id="A0A3B0X6V8"/>
<feature type="transmembrane region" description="Helical" evidence="5">
    <location>
        <begin position="274"/>
        <end position="292"/>
    </location>
</feature>
<dbReference type="InterPro" id="IPR037185">
    <property type="entry name" value="EmrE-like"/>
</dbReference>
<feature type="transmembrane region" description="Helical" evidence="5">
    <location>
        <begin position="100"/>
        <end position="121"/>
    </location>
</feature>
<keyword evidence="3 5" id="KW-1133">Transmembrane helix</keyword>
<dbReference type="Pfam" id="PF00892">
    <property type="entry name" value="EamA"/>
    <property type="match status" value="2"/>
</dbReference>
<reference evidence="7" key="1">
    <citation type="submission" date="2018-06" db="EMBL/GenBank/DDBJ databases">
        <authorList>
            <person name="Zhirakovskaya E."/>
        </authorList>
    </citation>
    <scope>NUCLEOTIDE SEQUENCE</scope>
</reference>
<feature type="transmembrane region" description="Helical" evidence="5">
    <location>
        <begin position="128"/>
        <end position="146"/>
    </location>
</feature>
<dbReference type="EMBL" id="UOFE01000028">
    <property type="protein sequence ID" value="VAW52486.1"/>
    <property type="molecule type" value="Genomic_DNA"/>
</dbReference>
<feature type="transmembrane region" description="Helical" evidence="5">
    <location>
        <begin position="183"/>
        <end position="206"/>
    </location>
</feature>
<organism evidence="7">
    <name type="scientific">hydrothermal vent metagenome</name>
    <dbReference type="NCBI Taxonomy" id="652676"/>
    <lineage>
        <taxon>unclassified sequences</taxon>
        <taxon>metagenomes</taxon>
        <taxon>ecological metagenomes</taxon>
    </lineage>
</organism>
<evidence type="ECO:0000256" key="2">
    <source>
        <dbReference type="ARBA" id="ARBA00022692"/>
    </source>
</evidence>
<feature type="domain" description="EamA" evidence="6">
    <location>
        <begin position="156"/>
        <end position="290"/>
    </location>
</feature>
<dbReference type="SUPFAM" id="SSF103481">
    <property type="entry name" value="Multidrug resistance efflux transporter EmrE"/>
    <property type="match status" value="2"/>
</dbReference>